<proteinExistence type="predicted"/>
<accession>A0ABQ6JHB4</accession>
<dbReference type="EMBL" id="BSUZ01000001">
    <property type="protein sequence ID" value="GMA87127.1"/>
    <property type="molecule type" value="Genomic_DNA"/>
</dbReference>
<evidence type="ECO:0000256" key="1">
    <source>
        <dbReference type="SAM" id="MobiDB-lite"/>
    </source>
</evidence>
<evidence type="ECO:0000313" key="3">
    <source>
        <dbReference type="Proteomes" id="UP001157017"/>
    </source>
</evidence>
<keyword evidence="3" id="KW-1185">Reference proteome</keyword>
<dbReference type="Proteomes" id="UP001157017">
    <property type="component" value="Unassembled WGS sequence"/>
</dbReference>
<feature type="compositionally biased region" description="Polar residues" evidence="1">
    <location>
        <begin position="1"/>
        <end position="15"/>
    </location>
</feature>
<evidence type="ECO:0000313" key="2">
    <source>
        <dbReference type="EMBL" id="GMA87127.1"/>
    </source>
</evidence>
<reference evidence="3" key="1">
    <citation type="journal article" date="2019" name="Int. J. Syst. Evol. Microbiol.">
        <title>The Global Catalogue of Microorganisms (GCM) 10K type strain sequencing project: providing services to taxonomists for standard genome sequencing and annotation.</title>
        <authorList>
            <consortium name="The Broad Institute Genomics Platform"/>
            <consortium name="The Broad Institute Genome Sequencing Center for Infectious Disease"/>
            <person name="Wu L."/>
            <person name="Ma J."/>
        </authorList>
    </citation>
    <scope>NUCLEOTIDE SEQUENCE [LARGE SCALE GENOMIC DNA]</scope>
    <source>
        <strain evidence="3">NBRC 108730</strain>
    </source>
</reference>
<comment type="caution">
    <text evidence="2">The sequence shown here is derived from an EMBL/GenBank/DDBJ whole genome shotgun (WGS) entry which is preliminary data.</text>
</comment>
<feature type="region of interest" description="Disordered" evidence="1">
    <location>
        <begin position="225"/>
        <end position="248"/>
    </location>
</feature>
<feature type="compositionally biased region" description="Low complexity" evidence="1">
    <location>
        <begin position="111"/>
        <end position="129"/>
    </location>
</feature>
<gene>
    <name evidence="2" type="ORF">GCM10025868_23770</name>
</gene>
<organism evidence="2 3">
    <name type="scientific">Angustibacter aerolatus</name>
    <dbReference type="NCBI Taxonomy" id="1162965"/>
    <lineage>
        <taxon>Bacteria</taxon>
        <taxon>Bacillati</taxon>
        <taxon>Actinomycetota</taxon>
        <taxon>Actinomycetes</taxon>
        <taxon>Kineosporiales</taxon>
        <taxon>Kineosporiaceae</taxon>
    </lineage>
</organism>
<feature type="compositionally biased region" description="Polar residues" evidence="1">
    <location>
        <begin position="23"/>
        <end position="32"/>
    </location>
</feature>
<feature type="compositionally biased region" description="Low complexity" evidence="1">
    <location>
        <begin position="233"/>
        <end position="243"/>
    </location>
</feature>
<name>A0ABQ6JHB4_9ACTN</name>
<protein>
    <submittedName>
        <fullName evidence="2">Uncharacterized protein</fullName>
    </submittedName>
</protein>
<feature type="region of interest" description="Disordered" evidence="1">
    <location>
        <begin position="111"/>
        <end position="139"/>
    </location>
</feature>
<feature type="compositionally biased region" description="Basic and acidic residues" evidence="1">
    <location>
        <begin position="377"/>
        <end position="388"/>
    </location>
</feature>
<sequence>MRTGSAPSTCTTAETSPAEYAESASTPGTRSLSRLAGAGLREDRHEVLAGLRRVAGQRGQQHPGAQGAASDEHDGLPHRVHLVAGSGHRVHGLQHPQADRRVGRHDPLQARRSSLVGSASAASSLQADQGAGGDPAVARTLPLGEGRALQQVDAEVQAAVALGGVAHALGQQPGPRGGGPHVPHQVGQVVADGGQVELHDVDERQQLEVGLAADVQVDRDPVAARLQARGRRPAGSSSTSRGSSRLEHHAVRVERHGALAGQERPGGVDVQHAPRAEPVQAVVAERRDQRRRRGVVEGGAQPDVVGRGLGEQQLVADDGALAVVHGVAHDAGSRRHRPHARLRHGVPSVGCCGAAGARPVPPVVPGPTEVIGQNRCDLNKNDDGRPVG</sequence>
<feature type="region of interest" description="Disordered" evidence="1">
    <location>
        <begin position="1"/>
        <end position="74"/>
    </location>
</feature>
<feature type="region of interest" description="Disordered" evidence="1">
    <location>
        <begin position="366"/>
        <end position="388"/>
    </location>
</feature>